<dbReference type="InterPro" id="IPR027417">
    <property type="entry name" value="P-loop_NTPase"/>
</dbReference>
<feature type="repeat" description="WD" evidence="3">
    <location>
        <begin position="794"/>
        <end position="830"/>
    </location>
</feature>
<dbReference type="PROSITE" id="PS50294">
    <property type="entry name" value="WD_REPEATS_REGION"/>
    <property type="match status" value="14"/>
</dbReference>
<dbReference type="PROSITE" id="PS00678">
    <property type="entry name" value="WD_REPEATS_1"/>
    <property type="match status" value="7"/>
</dbReference>
<dbReference type="EMBL" id="NHYD01001927">
    <property type="protein sequence ID" value="PPQ89185.1"/>
    <property type="molecule type" value="Genomic_DNA"/>
</dbReference>
<feature type="repeat" description="WD" evidence="3">
    <location>
        <begin position="708"/>
        <end position="749"/>
    </location>
</feature>
<dbReference type="Pfam" id="PF24883">
    <property type="entry name" value="NPHP3_N"/>
    <property type="match status" value="1"/>
</dbReference>
<evidence type="ECO:0000313" key="5">
    <source>
        <dbReference type="EMBL" id="PPQ89185.1"/>
    </source>
</evidence>
<dbReference type="PRINTS" id="PR00320">
    <property type="entry name" value="GPROTEINBRPT"/>
</dbReference>
<keyword evidence="6" id="KW-1185">Reference proteome</keyword>
<dbReference type="Gene3D" id="3.40.50.300">
    <property type="entry name" value="P-loop containing nucleotide triphosphate hydrolases"/>
    <property type="match status" value="1"/>
</dbReference>
<evidence type="ECO:0000256" key="1">
    <source>
        <dbReference type="ARBA" id="ARBA00022574"/>
    </source>
</evidence>
<evidence type="ECO:0000256" key="2">
    <source>
        <dbReference type="ARBA" id="ARBA00022737"/>
    </source>
</evidence>
<dbReference type="Pfam" id="PF00400">
    <property type="entry name" value="WD40"/>
    <property type="match status" value="14"/>
</dbReference>
<dbReference type="InterPro" id="IPR001680">
    <property type="entry name" value="WD40_rpt"/>
</dbReference>
<feature type="repeat" description="WD" evidence="3">
    <location>
        <begin position="751"/>
        <end position="792"/>
    </location>
</feature>
<feature type="repeat" description="WD" evidence="3">
    <location>
        <begin position="1125"/>
        <end position="1166"/>
    </location>
</feature>
<dbReference type="InParanoid" id="A0A409XEL5"/>
<dbReference type="InterPro" id="IPR019775">
    <property type="entry name" value="WD40_repeat_CS"/>
</dbReference>
<dbReference type="InterPro" id="IPR020472">
    <property type="entry name" value="WD40_PAC1"/>
</dbReference>
<feature type="repeat" description="WD" evidence="3">
    <location>
        <begin position="982"/>
        <end position="1023"/>
    </location>
</feature>
<gene>
    <name evidence="5" type="ORF">CVT25_001153</name>
</gene>
<dbReference type="PANTHER" id="PTHR19879">
    <property type="entry name" value="TRANSCRIPTION INITIATION FACTOR TFIID"/>
    <property type="match status" value="1"/>
</dbReference>
<reference evidence="5 6" key="1">
    <citation type="journal article" date="2018" name="Evol. Lett.">
        <title>Horizontal gene cluster transfer increased hallucinogenic mushroom diversity.</title>
        <authorList>
            <person name="Reynolds H.T."/>
            <person name="Vijayakumar V."/>
            <person name="Gluck-Thaler E."/>
            <person name="Korotkin H.B."/>
            <person name="Matheny P.B."/>
            <person name="Slot J.C."/>
        </authorList>
    </citation>
    <scope>NUCLEOTIDE SEQUENCE [LARGE SCALE GENOMIC DNA]</scope>
    <source>
        <strain evidence="5 6">2631</strain>
    </source>
</reference>
<feature type="repeat" description="WD" evidence="3">
    <location>
        <begin position="837"/>
        <end position="878"/>
    </location>
</feature>
<dbReference type="SUPFAM" id="SSF50978">
    <property type="entry name" value="WD40 repeat-like"/>
    <property type="match status" value="1"/>
</dbReference>
<dbReference type="CDD" id="cd00200">
    <property type="entry name" value="WD40"/>
    <property type="match status" value="2"/>
</dbReference>
<comment type="caution">
    <text evidence="5">The sequence shown here is derived from an EMBL/GenBank/DDBJ whole genome shotgun (WGS) entry which is preliminary data.</text>
</comment>
<dbReference type="SUPFAM" id="SSF52540">
    <property type="entry name" value="P-loop containing nucleoside triphosphate hydrolases"/>
    <property type="match status" value="1"/>
</dbReference>
<evidence type="ECO:0000313" key="6">
    <source>
        <dbReference type="Proteomes" id="UP000283269"/>
    </source>
</evidence>
<organism evidence="5 6">
    <name type="scientific">Psilocybe cyanescens</name>
    <dbReference type="NCBI Taxonomy" id="93625"/>
    <lineage>
        <taxon>Eukaryota</taxon>
        <taxon>Fungi</taxon>
        <taxon>Dikarya</taxon>
        <taxon>Basidiomycota</taxon>
        <taxon>Agaricomycotina</taxon>
        <taxon>Agaricomycetes</taxon>
        <taxon>Agaricomycetidae</taxon>
        <taxon>Agaricales</taxon>
        <taxon>Agaricineae</taxon>
        <taxon>Strophariaceae</taxon>
        <taxon>Psilocybe</taxon>
    </lineage>
</organism>
<dbReference type="OrthoDB" id="163438at2759"/>
<evidence type="ECO:0000259" key="4">
    <source>
        <dbReference type="Pfam" id="PF24883"/>
    </source>
</evidence>
<evidence type="ECO:0000256" key="3">
    <source>
        <dbReference type="PROSITE-ProRule" id="PRU00221"/>
    </source>
</evidence>
<dbReference type="PANTHER" id="PTHR19879:SF9">
    <property type="entry name" value="TRANSCRIPTION INITIATION FACTOR TFIID SUBUNIT 5"/>
    <property type="match status" value="1"/>
</dbReference>
<dbReference type="InterPro" id="IPR056884">
    <property type="entry name" value="NPHP3-like_N"/>
</dbReference>
<dbReference type="Gene3D" id="2.130.10.10">
    <property type="entry name" value="YVTN repeat-like/Quinoprotein amine dehydrogenase"/>
    <property type="match status" value="6"/>
</dbReference>
<feature type="repeat" description="WD" evidence="3">
    <location>
        <begin position="879"/>
        <end position="920"/>
    </location>
</feature>
<feature type="repeat" description="WD" evidence="3">
    <location>
        <begin position="629"/>
        <end position="663"/>
    </location>
</feature>
<feature type="repeat" description="WD" evidence="3">
    <location>
        <begin position="665"/>
        <end position="698"/>
    </location>
</feature>
<dbReference type="STRING" id="93625.A0A409XEL5"/>
<dbReference type="InterPro" id="IPR036322">
    <property type="entry name" value="WD40_repeat_dom_sf"/>
</dbReference>
<feature type="domain" description="Nephrocystin 3-like N-terminal" evidence="4">
    <location>
        <begin position="59"/>
        <end position="215"/>
    </location>
</feature>
<dbReference type="SMART" id="SM00320">
    <property type="entry name" value="WD40"/>
    <property type="match status" value="14"/>
</dbReference>
<feature type="repeat" description="WD" evidence="3">
    <location>
        <begin position="1082"/>
        <end position="1123"/>
    </location>
</feature>
<keyword evidence="1 3" id="KW-0853">WD repeat</keyword>
<protein>
    <recommendedName>
        <fullName evidence="4">Nephrocystin 3-like N-terminal domain-containing protein</fullName>
    </recommendedName>
</protein>
<proteinExistence type="predicted"/>
<accession>A0A409XEL5</accession>
<dbReference type="InterPro" id="IPR015943">
    <property type="entry name" value="WD40/YVTN_repeat-like_dom_sf"/>
</dbReference>
<dbReference type="InterPro" id="IPR011047">
    <property type="entry name" value="Quinoprotein_ADH-like_sf"/>
</dbReference>
<dbReference type="SUPFAM" id="SSF50998">
    <property type="entry name" value="Quinoprotein alcohol dehydrogenase-like"/>
    <property type="match status" value="1"/>
</dbReference>
<feature type="repeat" description="WD" evidence="3">
    <location>
        <begin position="1168"/>
        <end position="1209"/>
    </location>
</feature>
<dbReference type="Proteomes" id="UP000283269">
    <property type="component" value="Unassembled WGS sequence"/>
</dbReference>
<feature type="repeat" description="WD" evidence="3">
    <location>
        <begin position="1211"/>
        <end position="1241"/>
    </location>
</feature>
<feature type="repeat" description="WD" evidence="3">
    <location>
        <begin position="939"/>
        <end position="976"/>
    </location>
</feature>
<dbReference type="PROSITE" id="PS50082">
    <property type="entry name" value="WD_REPEATS_2"/>
    <property type="match status" value="14"/>
</dbReference>
<sequence length="1323" mass="146642">MVVERMQKNMDILPKKISDMADLDAKMNDLPYKSGWRSNSTVDKNGCLPGTRTDFLEYIINWVDDPSSKTVLTLFGQAGTGKSTIAHEIALRFQLEDRLGSYFSFSRNEKSKLEDHHLFTTIIHDLANRYPVFKTVVGELIRDNKPLRATEAFNSLFYTLLSGPLQEVDVDIPILIVIDALDESANAMGRKGLAAFLAQSLGRLPSKFRVLMTSRLDGDIKNWFANADKNLCEILEMDDSKLARTEDDIRFYFQDPQNLSPVLFQEYGDELIQKSEGLFQWAAVACGHIKDPPSGWTESDCLRGLLNRTVDDKEYAQQLNRPLYELYDSVLSGYFNTQIARRRFRSVMGHLLAAAEPFSVNSLTALRQYTPTPDQHTEGAVLAIIKHLGALLSNVTSENRDLPIVPLHISFRDFLTEDIEKSDSFLIDLEQSHRELAHACLGLMLRELKFNICELESSYQPNSEILDLDTRIEKHIHPALSYACWFWEDHLEYLPFDEVIFAQLRKFFEEKFLFWLEVLSITDTVSLALQAFMVLKDWMHSGLDNKAIEDKWMTFNDLVTEAYEFLRYFATPIAESAAHIYVSALPFTPTSSKVYQVYSHAFFNTVAFKCGQHAYWPALEMSIETQGMIYSVAFSPDGQYIATASRDHSVYLWNATTGRIEGEPFNGHSGHVRSVVFSPDGKWIASGSDDKTICVWNVWTGDLELGPLTGHTDKVTSVAFSPDGKWIVSGSNDKTILFWNGSTGKLERGPYTGHSMGVNSVAFSPDGRMLVSGSEDKEIYVWSSSTGLQTQGPFIGHTEGVRSVAFSPDGQNIVSGSDDRTIIIWNVSTGVIERGPLVGHTKRVTSVAFSPDGSRIASGSHDRTLRLWNANTGESEQTLDGHMFWVHSVAFSPDGQRIVSGSSDTTFRLWNTSPRELASVDKTLGDWNTSLGLLKDGTPTGHTDAINSVAFSPDGNWIASGSDDFTICVWNTSTGQLGIGPMRGHNRNVTSVVFSPDGRWIASGSDDKTICLWNTSTGELEQNRHTEQTNVAPTYYSPFSGHTDCINSVAFSPDGRKIASGSSDKTIRVWNTLTGKLEGGPFIGHTDAVLPVAFSPDGKWIGSGSKDTTVCLWSVSTGELSRGPLTGHTNGVRSIAFSPDGVWIVSGSFDRTLRLWNVSTGMLEREPFTGHSSLVTTVAFSPDGKWIVSGFCDATIRVWSASSGELAYILPSGHTNFIISASFSPDGTQIVSGGDNSTIRIMPACPIPVSPSDEVSFNDQSSIDSDGWIRGDHGELLLWIPSLHRPGLYRPNFPTRIIGRNQTRLDTSNFVHGSNWAACYTGQ</sequence>
<name>A0A409XEL5_PSICY</name>
<feature type="repeat" description="WD" evidence="3">
    <location>
        <begin position="1039"/>
        <end position="1071"/>
    </location>
</feature>
<keyword evidence="2" id="KW-0677">Repeat</keyword>